<gene>
    <name evidence="2" type="ORF">GCM10009789_68990</name>
</gene>
<evidence type="ECO:0000313" key="2">
    <source>
        <dbReference type="EMBL" id="GAA1605246.1"/>
    </source>
</evidence>
<evidence type="ECO:0000256" key="1">
    <source>
        <dbReference type="SAM" id="MobiDB-lite"/>
    </source>
</evidence>
<evidence type="ECO:0000313" key="3">
    <source>
        <dbReference type="Proteomes" id="UP001500393"/>
    </source>
</evidence>
<proteinExistence type="predicted"/>
<feature type="region of interest" description="Disordered" evidence="1">
    <location>
        <begin position="1"/>
        <end position="31"/>
    </location>
</feature>
<keyword evidence="3" id="KW-1185">Reference proteome</keyword>
<dbReference type="EMBL" id="BAAAOS010000054">
    <property type="protein sequence ID" value="GAA1605246.1"/>
    <property type="molecule type" value="Genomic_DNA"/>
</dbReference>
<accession>A0ABN2EFX9</accession>
<reference evidence="2 3" key="1">
    <citation type="journal article" date="2019" name="Int. J. Syst. Evol. Microbiol.">
        <title>The Global Catalogue of Microorganisms (GCM) 10K type strain sequencing project: providing services to taxonomists for standard genome sequencing and annotation.</title>
        <authorList>
            <consortium name="The Broad Institute Genomics Platform"/>
            <consortium name="The Broad Institute Genome Sequencing Center for Infectious Disease"/>
            <person name="Wu L."/>
            <person name="Ma J."/>
        </authorList>
    </citation>
    <scope>NUCLEOTIDE SEQUENCE [LARGE SCALE GENOMIC DNA]</scope>
    <source>
        <strain evidence="2 3">JCM 14969</strain>
    </source>
</reference>
<organism evidence="2 3">
    <name type="scientific">Kribbella sancticallisti</name>
    <dbReference type="NCBI Taxonomy" id="460087"/>
    <lineage>
        <taxon>Bacteria</taxon>
        <taxon>Bacillati</taxon>
        <taxon>Actinomycetota</taxon>
        <taxon>Actinomycetes</taxon>
        <taxon>Propionibacteriales</taxon>
        <taxon>Kribbellaceae</taxon>
        <taxon>Kribbella</taxon>
    </lineage>
</organism>
<protein>
    <submittedName>
        <fullName evidence="2">Uncharacterized protein</fullName>
    </submittedName>
</protein>
<sequence length="67" mass="6910">MAAPSAAPQTTQSMPGIARPHKEPALSPGSRMFIRPAGISTTATIDAGTIATAGRTRRPALNQIQRG</sequence>
<dbReference type="Proteomes" id="UP001500393">
    <property type="component" value="Unassembled WGS sequence"/>
</dbReference>
<comment type="caution">
    <text evidence="2">The sequence shown here is derived from an EMBL/GenBank/DDBJ whole genome shotgun (WGS) entry which is preliminary data.</text>
</comment>
<name>A0ABN2EFX9_9ACTN</name>